<dbReference type="Pfam" id="PF11176">
    <property type="entry name" value="Tma16"/>
    <property type="match status" value="1"/>
</dbReference>
<keyword evidence="4" id="KW-1185">Reference proteome</keyword>
<gene>
    <name evidence="3" type="ORF">IWZ03DRAFT_391051</name>
</gene>
<dbReference type="InterPro" id="IPR038356">
    <property type="entry name" value="Tma16_sf"/>
</dbReference>
<comment type="caution">
    <text evidence="3">The sequence shown here is derived from an EMBL/GenBank/DDBJ whole genome shotgun (WGS) entry which is preliminary data.</text>
</comment>
<feature type="compositionally biased region" description="Basic and acidic residues" evidence="2">
    <location>
        <begin position="24"/>
        <end position="53"/>
    </location>
</feature>
<dbReference type="InterPro" id="IPR021346">
    <property type="entry name" value="Tma16"/>
</dbReference>
<protein>
    <submittedName>
        <fullName evidence="3">Translation machinery-associated protein 16</fullName>
    </submittedName>
</protein>
<feature type="region of interest" description="Disordered" evidence="2">
    <location>
        <begin position="1"/>
        <end position="53"/>
    </location>
</feature>
<reference evidence="3 4" key="1">
    <citation type="submission" date="2024-04" db="EMBL/GenBank/DDBJ databases">
        <title>Phyllosticta paracitricarpa is synonymous to the EU quarantine fungus P. citricarpa based on phylogenomic analyses.</title>
        <authorList>
            <consortium name="Lawrence Berkeley National Laboratory"/>
            <person name="Van Ingen-Buijs V.A."/>
            <person name="Van Westerhoven A.C."/>
            <person name="Haridas S."/>
            <person name="Skiadas P."/>
            <person name="Martin F."/>
            <person name="Groenewald J.Z."/>
            <person name="Crous P.W."/>
            <person name="Seidl M.F."/>
        </authorList>
    </citation>
    <scope>NUCLEOTIDE SEQUENCE [LARGE SCALE GENOMIC DNA]</scope>
    <source>
        <strain evidence="3 4">CBS 123371</strain>
    </source>
</reference>
<proteinExistence type="inferred from homology"/>
<feature type="compositionally biased region" description="Basic residues" evidence="2">
    <location>
        <begin position="8"/>
        <end position="20"/>
    </location>
</feature>
<accession>A0ABR1K9Q7</accession>
<name>A0ABR1K9Q7_9PEZI</name>
<evidence type="ECO:0000313" key="3">
    <source>
        <dbReference type="EMBL" id="KAK7509003.1"/>
    </source>
</evidence>
<dbReference type="Proteomes" id="UP001363622">
    <property type="component" value="Unassembled WGS sequence"/>
</dbReference>
<organism evidence="3 4">
    <name type="scientific">Phyllosticta citriasiana</name>
    <dbReference type="NCBI Taxonomy" id="595635"/>
    <lineage>
        <taxon>Eukaryota</taxon>
        <taxon>Fungi</taxon>
        <taxon>Dikarya</taxon>
        <taxon>Ascomycota</taxon>
        <taxon>Pezizomycotina</taxon>
        <taxon>Dothideomycetes</taxon>
        <taxon>Dothideomycetes incertae sedis</taxon>
        <taxon>Botryosphaeriales</taxon>
        <taxon>Phyllostictaceae</taxon>
        <taxon>Phyllosticta</taxon>
    </lineage>
</organism>
<comment type="similarity">
    <text evidence="1">Belongs to the TMA16 family.</text>
</comment>
<sequence length="184" mass="20837">MPKSLAKVSKKITNKRKHAGKASAMHEHSRDSKRLQRAAARDSRLARTLDSRSRQNMPYLERLAHIQDALTSTHSTASALTLPAMHDLVESCIARDAEELETLRAARRAGRPPTSREQLLLQRVDRENKEFDGGFYVPDLEDAETVDKVRAWDGEWVSCNSMRFVRLTRAGEKRDSAWPPNGMS</sequence>
<dbReference type="Gene3D" id="1.20.1440.170">
    <property type="entry name" value="Translation machinery-associated protein 16-like"/>
    <property type="match status" value="1"/>
</dbReference>
<evidence type="ECO:0000256" key="2">
    <source>
        <dbReference type="SAM" id="MobiDB-lite"/>
    </source>
</evidence>
<dbReference type="EMBL" id="JBBPHU010000022">
    <property type="protein sequence ID" value="KAK7509003.1"/>
    <property type="molecule type" value="Genomic_DNA"/>
</dbReference>
<evidence type="ECO:0000256" key="1">
    <source>
        <dbReference type="ARBA" id="ARBA00034127"/>
    </source>
</evidence>
<evidence type="ECO:0000313" key="4">
    <source>
        <dbReference type="Proteomes" id="UP001363622"/>
    </source>
</evidence>
<dbReference type="PANTHER" id="PTHR13349:SF2">
    <property type="entry name" value="TRANSLATION MACHINERY-ASSOCIATED PROTEIN 16"/>
    <property type="match status" value="1"/>
</dbReference>
<dbReference type="PANTHER" id="PTHR13349">
    <property type="entry name" value="TRANSLATION MACHINERY-ASSOCIATED PROTEIN 16"/>
    <property type="match status" value="1"/>
</dbReference>